<evidence type="ECO:0000313" key="1">
    <source>
        <dbReference type="EMBL" id="RDV03172.1"/>
    </source>
</evidence>
<dbReference type="EMBL" id="QRGO01000001">
    <property type="protein sequence ID" value="RDV03172.1"/>
    <property type="molecule type" value="Genomic_DNA"/>
</dbReference>
<organism evidence="1 2">
    <name type="scientific">Undibacter mobilis</name>
    <dbReference type="NCBI Taxonomy" id="2292256"/>
    <lineage>
        <taxon>Bacteria</taxon>
        <taxon>Pseudomonadati</taxon>
        <taxon>Pseudomonadota</taxon>
        <taxon>Alphaproteobacteria</taxon>
        <taxon>Hyphomicrobiales</taxon>
        <taxon>Nitrobacteraceae</taxon>
        <taxon>Undibacter</taxon>
    </lineage>
</organism>
<evidence type="ECO:0000313" key="2">
    <source>
        <dbReference type="Proteomes" id="UP000263993"/>
    </source>
</evidence>
<dbReference type="Proteomes" id="UP000263993">
    <property type="component" value="Unassembled WGS sequence"/>
</dbReference>
<dbReference type="GO" id="GO:0008168">
    <property type="term" value="F:methyltransferase activity"/>
    <property type="evidence" value="ECO:0007669"/>
    <property type="project" value="UniProtKB-KW"/>
</dbReference>
<keyword evidence="2" id="KW-1185">Reference proteome</keyword>
<proteinExistence type="predicted"/>
<dbReference type="AlphaFoldDB" id="A0A371B6M8"/>
<keyword evidence="1" id="KW-0808">Transferase</keyword>
<name>A0A371B6M8_9BRAD</name>
<reference evidence="2" key="1">
    <citation type="submission" date="2018-08" db="EMBL/GenBank/DDBJ databases">
        <authorList>
            <person name="Kim S.-J."/>
            <person name="Jung G.-Y."/>
        </authorList>
    </citation>
    <scope>NUCLEOTIDE SEQUENCE [LARGE SCALE GENOMIC DNA]</scope>
    <source>
        <strain evidence="2">GY_H</strain>
    </source>
</reference>
<accession>A0A371B6M8</accession>
<dbReference type="SUPFAM" id="SSF53335">
    <property type="entry name" value="S-adenosyl-L-methionine-dependent methyltransferases"/>
    <property type="match status" value="1"/>
</dbReference>
<protein>
    <submittedName>
        <fullName evidence="1">Class I SAM-dependent methyltransferase</fullName>
    </submittedName>
</protein>
<gene>
    <name evidence="1" type="ORF">DXH78_00335</name>
</gene>
<dbReference type="CDD" id="cd02440">
    <property type="entry name" value="AdoMet_MTases"/>
    <property type="match status" value="1"/>
</dbReference>
<dbReference type="Gene3D" id="3.40.50.150">
    <property type="entry name" value="Vaccinia Virus protein VP39"/>
    <property type="match status" value="1"/>
</dbReference>
<comment type="caution">
    <text evidence="1">The sequence shown here is derived from an EMBL/GenBank/DDBJ whole genome shotgun (WGS) entry which is preliminary data.</text>
</comment>
<dbReference type="Pfam" id="PF13489">
    <property type="entry name" value="Methyltransf_23"/>
    <property type="match status" value="1"/>
</dbReference>
<dbReference type="InterPro" id="IPR029063">
    <property type="entry name" value="SAM-dependent_MTases_sf"/>
</dbReference>
<keyword evidence="1" id="KW-0489">Methyltransferase</keyword>
<dbReference type="GO" id="GO:0032259">
    <property type="term" value="P:methylation"/>
    <property type="evidence" value="ECO:0007669"/>
    <property type="project" value="UniProtKB-KW"/>
</dbReference>
<dbReference type="PANTHER" id="PTHR43861">
    <property type="entry name" value="TRANS-ACONITATE 2-METHYLTRANSFERASE-RELATED"/>
    <property type="match status" value="1"/>
</dbReference>
<dbReference type="RefSeq" id="WP_115515200.1">
    <property type="nucleotide sequence ID" value="NZ_QRGO01000001.1"/>
</dbReference>
<sequence>MTSITASWTKVRQEEGFVSVFPLPSLPELQAFYAQQYYQQSASASYQQAYSDLELDYKRMQARLMLHAIDQSGERAGTLLDVGCGEGFLLAEAARQNLDVSGIDFSAHAIERFHPELRKTIEIGDAFALLDNMMESGRRFDACVLQNVLEHVIDPRGLLDRLRQLLTPSGRLLITLPNDYSRVQQVAMDTGAIETEYWFSPPQHLHYFTIAAAAALAASRGLAVLDTFADFPIEAYLFHPGSNYVRQRCAGPDAHKARMIMSLICAESGMDAYLTLSRAYAGCGVGRAFTMILGAKEASR</sequence>
<dbReference type="OrthoDB" id="9777638at2"/>